<dbReference type="Pfam" id="PF16363">
    <property type="entry name" value="GDP_Man_Dehyd"/>
    <property type="match status" value="1"/>
</dbReference>
<name>H3SEH8_9BACL</name>
<reference evidence="2 3" key="1">
    <citation type="journal article" date="2012" name="J. Bacteriol.">
        <title>Genome Sequence of the Pattern-Forming Social Bacterium Paenibacillus dendritiformis C454 Chiral Morphotype.</title>
        <authorList>
            <person name="Sirota-Madi A."/>
            <person name="Olender T."/>
            <person name="Helman Y."/>
            <person name="Brainis I."/>
            <person name="Finkelshtein A."/>
            <person name="Roth D."/>
            <person name="Hagai E."/>
            <person name="Leshkowitz D."/>
            <person name="Brodsky L."/>
            <person name="Galatenko V."/>
            <person name="Nikolaev V."/>
            <person name="Gutnick D.L."/>
            <person name="Lancet D."/>
            <person name="Ben-Jacob E."/>
        </authorList>
    </citation>
    <scope>NUCLEOTIDE SEQUENCE [LARGE SCALE GENOMIC DNA]</scope>
    <source>
        <strain evidence="2 3">C454</strain>
    </source>
</reference>
<evidence type="ECO:0000259" key="1">
    <source>
        <dbReference type="Pfam" id="PF16363"/>
    </source>
</evidence>
<dbReference type="InterPro" id="IPR036291">
    <property type="entry name" value="NAD(P)-bd_dom_sf"/>
</dbReference>
<dbReference type="Gene3D" id="3.40.50.720">
    <property type="entry name" value="NAD(P)-binding Rossmann-like Domain"/>
    <property type="match status" value="1"/>
</dbReference>
<dbReference type="PANTHER" id="PTHR43000">
    <property type="entry name" value="DTDP-D-GLUCOSE 4,6-DEHYDRATASE-RELATED"/>
    <property type="match status" value="1"/>
</dbReference>
<dbReference type="STRING" id="1131935.PDENDC454_09645"/>
<evidence type="ECO:0000313" key="3">
    <source>
        <dbReference type="Proteomes" id="UP000003900"/>
    </source>
</evidence>
<dbReference type="OrthoDB" id="9779041at2"/>
<feature type="domain" description="NAD(P)-binding" evidence="1">
    <location>
        <begin position="13"/>
        <end position="327"/>
    </location>
</feature>
<comment type="caution">
    <text evidence="2">The sequence shown here is derived from an EMBL/GenBank/DDBJ whole genome shotgun (WGS) entry which is preliminary data.</text>
</comment>
<dbReference type="PATRIC" id="fig|1131935.3.peg.1984"/>
<dbReference type="RefSeq" id="WP_006676440.1">
    <property type="nucleotide sequence ID" value="NZ_AHKH01000019.1"/>
</dbReference>
<dbReference type="SUPFAM" id="SSF51735">
    <property type="entry name" value="NAD(P)-binding Rossmann-fold domains"/>
    <property type="match status" value="1"/>
</dbReference>
<protein>
    <submittedName>
        <fullName evidence="2">CDP-glucose 4,6-dehydratase</fullName>
    </submittedName>
</protein>
<keyword evidence="3" id="KW-1185">Reference proteome</keyword>
<dbReference type="AlphaFoldDB" id="H3SEH8"/>
<proteinExistence type="predicted"/>
<dbReference type="EMBL" id="AHKH01000019">
    <property type="protein sequence ID" value="EHQ62559.1"/>
    <property type="molecule type" value="Genomic_DNA"/>
</dbReference>
<dbReference type="InterPro" id="IPR016040">
    <property type="entry name" value="NAD(P)-bd_dom"/>
</dbReference>
<dbReference type="Gene3D" id="3.90.25.10">
    <property type="entry name" value="UDP-galactose 4-epimerase, domain 1"/>
    <property type="match status" value="1"/>
</dbReference>
<sequence length="363" mass="40089">MVDVQFWNGKKVFITGHSGFKGAWLTLWLSLMGAEVIGYSLTPPTTPNLFEAARIHTSCRHSIRGDITHFPALLHAISNHQPEVVFHLAAQPLVQTSYIHPVHTFQTNVIGTVHLLEAVRQTPSVRVVVNVTSDKCYLNDGKRGTPPFREGDPLGGHDPYSASKACAEIAAACYQQAWFQKGKGTAPRLASVRAGNVIGGGDWADGRLLPDIIRAYTQSAALAIRKPHAIRPWQHVLDPLHGYILLAEKLWESPSFAEAWNFGPVDPGAVSVEDIVRMATELWGEELAFIREAADAPYEAPLLTLDSRKAVHILGWRPKLSTREAVEWTVTWHRQYGAGIDARRIAEGQIASFITRERSCSDS</sequence>
<dbReference type="InterPro" id="IPR013445">
    <property type="entry name" value="CDP_4_6_deHydtase"/>
</dbReference>
<accession>H3SEH8</accession>
<dbReference type="Proteomes" id="UP000003900">
    <property type="component" value="Unassembled WGS sequence"/>
</dbReference>
<organism evidence="2 3">
    <name type="scientific">Paenibacillus dendritiformis C454</name>
    <dbReference type="NCBI Taxonomy" id="1131935"/>
    <lineage>
        <taxon>Bacteria</taxon>
        <taxon>Bacillati</taxon>
        <taxon>Bacillota</taxon>
        <taxon>Bacilli</taxon>
        <taxon>Bacillales</taxon>
        <taxon>Paenibacillaceae</taxon>
        <taxon>Paenibacillus</taxon>
    </lineage>
</organism>
<gene>
    <name evidence="2" type="ORF">PDENDC454_09645</name>
</gene>
<dbReference type="NCBIfam" id="TIGR02622">
    <property type="entry name" value="CDP_4_6_dhtase"/>
    <property type="match status" value="1"/>
</dbReference>
<evidence type="ECO:0000313" key="2">
    <source>
        <dbReference type="EMBL" id="EHQ62559.1"/>
    </source>
</evidence>